<accession>A0A3G5A1J1</accession>
<dbReference type="InterPro" id="IPR011990">
    <property type="entry name" value="TPR-like_helical_dom_sf"/>
</dbReference>
<proteinExistence type="predicted"/>
<reference evidence="1" key="1">
    <citation type="submission" date="2018-10" db="EMBL/GenBank/DDBJ databases">
        <title>Hidden diversity of soil giant viruses.</title>
        <authorList>
            <person name="Schulz F."/>
            <person name="Alteio L."/>
            <person name="Goudeau D."/>
            <person name="Ryan E.M."/>
            <person name="Malmstrom R.R."/>
            <person name="Blanchard J."/>
            <person name="Woyke T."/>
        </authorList>
    </citation>
    <scope>NUCLEOTIDE SEQUENCE</scope>
    <source>
        <strain evidence="1">HAV1</strain>
    </source>
</reference>
<protein>
    <recommendedName>
        <fullName evidence="2">Tetratricopeptide repeat protein</fullName>
    </recommendedName>
</protein>
<dbReference type="SUPFAM" id="SSF81901">
    <property type="entry name" value="HCP-like"/>
    <property type="match status" value="1"/>
</dbReference>
<organism evidence="1">
    <name type="scientific">Harvfovirus sp</name>
    <dbReference type="NCBI Taxonomy" id="2487768"/>
    <lineage>
        <taxon>Viruses</taxon>
        <taxon>Varidnaviria</taxon>
        <taxon>Bamfordvirae</taxon>
        <taxon>Nucleocytoviricota</taxon>
        <taxon>Megaviricetes</taxon>
        <taxon>Imitervirales</taxon>
        <taxon>Mimiviridae</taxon>
        <taxon>Klosneuvirinae</taxon>
    </lineage>
</organism>
<name>A0A3G5A1J1_9VIRU</name>
<evidence type="ECO:0008006" key="2">
    <source>
        <dbReference type="Google" id="ProtNLM"/>
    </source>
</evidence>
<dbReference type="Gene3D" id="1.25.40.10">
    <property type="entry name" value="Tetratricopeptide repeat domain"/>
    <property type="match status" value="1"/>
</dbReference>
<sequence length="219" mass="26021">MIFEDLDAKVMYYLNHPDSLKNSEELLEECLEHEPKNKYYCLLIGLLLVRLQRRGSGVEWLEKAAMFDYSEAMYVLGLIYDEDGEKEKAKAWFSESAYLGYSPAMIKLAILNKDDRDFFRELMACAYSYAFSEKEQEDAVKVYADLIKFSYSQHEWDLILANREFHLKSKIKHLEQKNRLLEAREKLGERPRPLTFCERLGIRKSYVPVRKKFENFPHF</sequence>
<gene>
    <name evidence="1" type="ORF">Harvfovirus15_6</name>
</gene>
<dbReference type="EMBL" id="MK072257">
    <property type="protein sequence ID" value="AYV81062.1"/>
    <property type="molecule type" value="Genomic_DNA"/>
</dbReference>
<evidence type="ECO:0000313" key="1">
    <source>
        <dbReference type="EMBL" id="AYV81062.1"/>
    </source>
</evidence>